<dbReference type="InterPro" id="IPR029068">
    <property type="entry name" value="Glyas_Bleomycin-R_OHBP_Dase"/>
</dbReference>
<evidence type="ECO:0000313" key="4">
    <source>
        <dbReference type="Proteomes" id="UP001589643"/>
    </source>
</evidence>
<evidence type="ECO:0000313" key="3">
    <source>
        <dbReference type="EMBL" id="MFB8892262.1"/>
    </source>
</evidence>
<evidence type="ECO:0000256" key="1">
    <source>
        <dbReference type="SAM" id="MobiDB-lite"/>
    </source>
</evidence>
<dbReference type="Pfam" id="PF18029">
    <property type="entry name" value="Glyoxalase_6"/>
    <property type="match status" value="1"/>
</dbReference>
<feature type="domain" description="Glyoxalase-like" evidence="2">
    <location>
        <begin position="16"/>
        <end position="89"/>
    </location>
</feature>
<dbReference type="InterPro" id="IPR041581">
    <property type="entry name" value="Glyoxalase_6"/>
</dbReference>
<protein>
    <submittedName>
        <fullName evidence="3">VOC family protein</fullName>
    </submittedName>
</protein>
<accession>A0ABV5EQM5</accession>
<feature type="region of interest" description="Disordered" evidence="1">
    <location>
        <begin position="1"/>
        <end position="28"/>
    </location>
</feature>
<keyword evidence="4" id="KW-1185">Reference proteome</keyword>
<reference evidence="3 4" key="1">
    <citation type="submission" date="2024-08" db="EMBL/GenBank/DDBJ databases">
        <title>Heavy metals resistant antinobacteria isolated from wastewater.</title>
        <authorList>
            <person name="Roman Ponce B."/>
            <person name="Blanco Mercado M.A."/>
            <person name="Avila Aldana I.N."/>
            <person name="Morales Arrieta S."/>
        </authorList>
    </citation>
    <scope>NUCLEOTIDE SEQUENCE [LARGE SCALE GENOMIC DNA]</scope>
    <source>
        <strain evidence="4">sma-1</strain>
    </source>
</reference>
<proteinExistence type="predicted"/>
<organism evidence="3 4">
    <name type="scientific">Microbacterium plantarum</name>
    <dbReference type="NCBI Taxonomy" id="1816425"/>
    <lineage>
        <taxon>Bacteria</taxon>
        <taxon>Bacillati</taxon>
        <taxon>Actinomycetota</taxon>
        <taxon>Actinomycetes</taxon>
        <taxon>Micrococcales</taxon>
        <taxon>Microbacteriaceae</taxon>
        <taxon>Microbacterium</taxon>
    </lineage>
</organism>
<evidence type="ECO:0000259" key="2">
    <source>
        <dbReference type="Pfam" id="PF18029"/>
    </source>
</evidence>
<name>A0ABV5EQM5_9MICO</name>
<dbReference type="EMBL" id="JBHLHV010000001">
    <property type="protein sequence ID" value="MFB8892262.1"/>
    <property type="molecule type" value="Genomic_DNA"/>
</dbReference>
<dbReference type="RefSeq" id="WP_378717464.1">
    <property type="nucleotide sequence ID" value="NZ_JBHLHV010000001.1"/>
</dbReference>
<dbReference type="SUPFAM" id="SSF54593">
    <property type="entry name" value="Glyoxalase/Bleomycin resistance protein/Dihydroxybiphenyl dioxygenase"/>
    <property type="match status" value="1"/>
</dbReference>
<dbReference type="Proteomes" id="UP001589643">
    <property type="component" value="Unassembled WGS sequence"/>
</dbReference>
<dbReference type="Gene3D" id="3.10.180.10">
    <property type="entry name" value="2,3-Dihydroxybiphenyl 1,2-Dioxygenase, domain 1"/>
    <property type="match status" value="1"/>
</dbReference>
<comment type="caution">
    <text evidence="3">The sequence shown here is derived from an EMBL/GenBank/DDBJ whole genome shotgun (WGS) entry which is preliminary data.</text>
</comment>
<sequence>MYPLSEGGSTVGRDEEVTGSKRGRNRLHVDVSVAPVDGARRATAEAVDAEKDRLVGLGASVVRLVEQQWGAWPERYWQMRDPEGNEFCLQ</sequence>
<gene>
    <name evidence="3" type="ORF">AB7P39_05315</name>
</gene>